<sequence length="232" mass="26969">MRSVHKPKEIRNENRHSRRDACRRIPCRGYARNGEEAGRVRTSGRDRTRRRRRRERTRRRLRSCGRHARQRCRCTWRRTRTQGTRPVCRRTRSDPTWQRSGRHAQSVRCRKQRAHGGGRCHRLRAGSRTAHHARAEYGRALLAGQHRRLQGRDARGEPLSTLHADAHDRRRYGQGRTTGRARCGRGRPSGHCDGQAPGGGHRSLRRASGRARADRIAGREVHRRALRDGRRA</sequence>
<feature type="region of interest" description="Disordered" evidence="1">
    <location>
        <begin position="86"/>
        <end position="106"/>
    </location>
</feature>
<keyword evidence="3" id="KW-1185">Reference proteome</keyword>
<reference evidence="2 3" key="1">
    <citation type="submission" date="2019-08" db="EMBL/GenBank/DDBJ databases">
        <authorList>
            <person name="Peeters C."/>
        </authorList>
    </citation>
    <scope>NUCLEOTIDE SEQUENCE [LARGE SCALE GENOMIC DNA]</scope>
    <source>
        <strain evidence="2 3">LMG 31118</strain>
    </source>
</reference>
<dbReference type="EMBL" id="CABPSQ010000015">
    <property type="protein sequence ID" value="VVE74851.1"/>
    <property type="molecule type" value="Genomic_DNA"/>
</dbReference>
<feature type="compositionally biased region" description="Basic residues" evidence="1">
    <location>
        <begin position="47"/>
        <end position="62"/>
    </location>
</feature>
<feature type="compositionally biased region" description="Basic and acidic residues" evidence="1">
    <location>
        <begin position="33"/>
        <end position="46"/>
    </location>
</feature>
<feature type="region of interest" description="Disordered" evidence="1">
    <location>
        <begin position="33"/>
        <end position="62"/>
    </location>
</feature>
<proteinExistence type="predicted"/>
<gene>
    <name evidence="2" type="ORF">PCA31118_04848</name>
</gene>
<name>A0A5E5AM44_9BURK</name>
<feature type="region of interest" description="Disordered" evidence="1">
    <location>
        <begin position="173"/>
        <end position="215"/>
    </location>
</feature>
<protein>
    <submittedName>
        <fullName evidence="2">Uncharacterized protein</fullName>
    </submittedName>
</protein>
<evidence type="ECO:0000256" key="1">
    <source>
        <dbReference type="SAM" id="MobiDB-lite"/>
    </source>
</evidence>
<dbReference type="AlphaFoldDB" id="A0A5E5AM44"/>
<accession>A0A5E5AM44</accession>
<dbReference type="Proteomes" id="UP000414136">
    <property type="component" value="Unassembled WGS sequence"/>
</dbReference>
<organism evidence="2 3">
    <name type="scientific">Pandoraea captiosa</name>
    <dbReference type="NCBI Taxonomy" id="2508302"/>
    <lineage>
        <taxon>Bacteria</taxon>
        <taxon>Pseudomonadati</taxon>
        <taxon>Pseudomonadota</taxon>
        <taxon>Betaproteobacteria</taxon>
        <taxon>Burkholderiales</taxon>
        <taxon>Burkholderiaceae</taxon>
        <taxon>Pandoraea</taxon>
    </lineage>
</organism>
<evidence type="ECO:0000313" key="3">
    <source>
        <dbReference type="Proteomes" id="UP000414136"/>
    </source>
</evidence>
<evidence type="ECO:0000313" key="2">
    <source>
        <dbReference type="EMBL" id="VVE74851.1"/>
    </source>
</evidence>